<dbReference type="Proteomes" id="UP000234456">
    <property type="component" value="Unassembled WGS sequence"/>
</dbReference>
<gene>
    <name evidence="1" type="ORF">C0Q88_07750</name>
</gene>
<protein>
    <recommendedName>
        <fullName evidence="3">Phage tail assembly protein</fullName>
    </recommendedName>
</protein>
<proteinExistence type="predicted"/>
<evidence type="ECO:0008006" key="3">
    <source>
        <dbReference type="Google" id="ProtNLM"/>
    </source>
</evidence>
<name>A0A2N4TXX0_RALPI</name>
<dbReference type="RefSeq" id="WP_102064975.1">
    <property type="nucleotide sequence ID" value="NZ_PKQE01000001.1"/>
</dbReference>
<comment type="caution">
    <text evidence="1">The sequence shown here is derived from an EMBL/GenBank/DDBJ whole genome shotgun (WGS) entry which is preliminary data.</text>
</comment>
<reference evidence="1 2" key="1">
    <citation type="submission" date="2017-12" db="EMBL/GenBank/DDBJ databases">
        <title>Draft genome sequence of Ralstonia pickettii 52.</title>
        <authorList>
            <person name="Zheng B."/>
        </authorList>
    </citation>
    <scope>NUCLEOTIDE SEQUENCE [LARGE SCALE GENOMIC DNA]</scope>
    <source>
        <strain evidence="1 2">52</strain>
    </source>
</reference>
<accession>A0A2N4TXX0</accession>
<dbReference type="AlphaFoldDB" id="A0A2N4TXX0"/>
<evidence type="ECO:0000313" key="1">
    <source>
        <dbReference type="EMBL" id="PLC44564.1"/>
    </source>
</evidence>
<dbReference type="EMBL" id="PKQE01000001">
    <property type="protein sequence ID" value="PLC44564.1"/>
    <property type="molecule type" value="Genomic_DNA"/>
</dbReference>
<evidence type="ECO:0000313" key="2">
    <source>
        <dbReference type="Proteomes" id="UP000234456"/>
    </source>
</evidence>
<organism evidence="1 2">
    <name type="scientific">Ralstonia pickettii</name>
    <name type="common">Burkholderia pickettii</name>
    <dbReference type="NCBI Taxonomy" id="329"/>
    <lineage>
        <taxon>Bacteria</taxon>
        <taxon>Pseudomonadati</taxon>
        <taxon>Pseudomonadota</taxon>
        <taxon>Betaproteobacteria</taxon>
        <taxon>Burkholderiales</taxon>
        <taxon>Burkholderiaceae</taxon>
        <taxon>Ralstonia</taxon>
    </lineage>
</organism>
<sequence length="107" mass="11797">MAKILNLDKLSSNDERELNIGGNAYPVKPMSVEDFIETTLTAERLEGEKSIAKQIQATVKLIKRSVPTIDEQTLLQLSLEQLRAVTAFVRGEDPADIVEEREAGSGN</sequence>